<evidence type="ECO:0000256" key="1">
    <source>
        <dbReference type="SAM" id="Phobius"/>
    </source>
</evidence>
<dbReference type="RefSeq" id="WP_060593739.1">
    <property type="nucleotide sequence ID" value="NZ_CP031418.1"/>
</dbReference>
<feature type="transmembrane region" description="Helical" evidence="1">
    <location>
        <begin position="144"/>
        <end position="164"/>
    </location>
</feature>
<reference evidence="3" key="1">
    <citation type="submission" date="2015-03" db="EMBL/GenBank/DDBJ databases">
        <authorList>
            <consortium name="Pathogen Informatics"/>
        </authorList>
    </citation>
    <scope>NUCLEOTIDE SEQUENCE [LARGE SCALE GENOMIC DNA]</scope>
    <source>
        <strain evidence="3">NCTC11134</strain>
        <plasmid evidence="3">2</plasmid>
    </source>
</reference>
<dbReference type="AlphaFoldDB" id="A0A0H5NZ71"/>
<dbReference type="EMBL" id="LN868939">
    <property type="protein sequence ID" value="CRY80369.1"/>
    <property type="molecule type" value="Genomic_DNA"/>
</dbReference>
<proteinExistence type="predicted"/>
<accession>A0A0H5NZ71</accession>
<dbReference type="InterPro" id="IPR013901">
    <property type="entry name" value="Anthrone_oxy"/>
</dbReference>
<dbReference type="Proteomes" id="UP000057820">
    <property type="component" value="Plasmid 2"/>
</dbReference>
<feature type="transmembrane region" description="Helical" evidence="1">
    <location>
        <begin position="51"/>
        <end position="73"/>
    </location>
</feature>
<feature type="transmembrane region" description="Helical" evidence="1">
    <location>
        <begin position="85"/>
        <end position="105"/>
    </location>
</feature>
<sequence length="182" mass="18451">MVALRIAALVAAVLTTGLIAGVFYAYAISVMPALAGTDDRTIVEVMQKVNVAILNPWFLAPFVGTVACTVLAAALHLGGAQRTTLVWILVALVLDIAAFAVTAGLNVPLNERLAAAGDPAVIVDPAAVRAGFEAAWVRYNIGRAVLHTLAFLVLCGALVSAGAARAEAAPVTHTAGAVSAGV</sequence>
<keyword evidence="1" id="KW-0812">Transmembrane</keyword>
<evidence type="ECO:0000313" key="3">
    <source>
        <dbReference type="Proteomes" id="UP000057820"/>
    </source>
</evidence>
<dbReference type="KEGG" id="nfr:ERS450000_03822"/>
<geneLocation type="plasmid" evidence="2">
    <name>2</name>
</geneLocation>
<gene>
    <name evidence="2" type="ORF">ERS450000_03822</name>
</gene>
<protein>
    <submittedName>
        <fullName evidence="2">Predicted integral membrane protein</fullName>
    </submittedName>
</protein>
<keyword evidence="1" id="KW-1133">Transmembrane helix</keyword>
<name>A0A0H5NZ71_NOCFR</name>
<dbReference type="Pfam" id="PF08592">
    <property type="entry name" value="Anthrone_oxy"/>
    <property type="match status" value="1"/>
</dbReference>
<evidence type="ECO:0000313" key="2">
    <source>
        <dbReference type="EMBL" id="CRY80369.1"/>
    </source>
</evidence>
<organism evidence="2 3">
    <name type="scientific">Nocardia farcinica</name>
    <dbReference type="NCBI Taxonomy" id="37329"/>
    <lineage>
        <taxon>Bacteria</taxon>
        <taxon>Bacillati</taxon>
        <taxon>Actinomycetota</taxon>
        <taxon>Actinomycetes</taxon>
        <taxon>Mycobacteriales</taxon>
        <taxon>Nocardiaceae</taxon>
        <taxon>Nocardia</taxon>
    </lineage>
</organism>
<keyword evidence="1" id="KW-0472">Membrane</keyword>
<keyword evidence="2" id="KW-0614">Plasmid</keyword>